<keyword evidence="3" id="KW-1185">Reference proteome</keyword>
<dbReference type="PANTHER" id="PTHR47396:SF1">
    <property type="entry name" value="ATP-DEPENDENT HELICASE IRC3-RELATED"/>
    <property type="match status" value="1"/>
</dbReference>
<dbReference type="CDD" id="cd18032">
    <property type="entry name" value="DEXHc_RE_I_III_res"/>
    <property type="match status" value="1"/>
</dbReference>
<dbReference type="Pfam" id="PF04851">
    <property type="entry name" value="ResIII"/>
    <property type="match status" value="1"/>
</dbReference>
<dbReference type="Gene3D" id="3.40.50.300">
    <property type="entry name" value="P-loop containing nucleotide triphosphate hydrolases"/>
    <property type="match status" value="2"/>
</dbReference>
<dbReference type="PROSITE" id="PS51192">
    <property type="entry name" value="HELICASE_ATP_BIND_1"/>
    <property type="match status" value="1"/>
</dbReference>
<dbReference type="GeneID" id="98646021"/>
<dbReference type="InterPro" id="IPR027417">
    <property type="entry name" value="P-loop_NTPase"/>
</dbReference>
<name>A0ABX5YIK0_9PLAN</name>
<dbReference type="Proteomes" id="UP000322887">
    <property type="component" value="Chromosome"/>
</dbReference>
<dbReference type="SMART" id="SM00487">
    <property type="entry name" value="DEXDc"/>
    <property type="match status" value="1"/>
</dbReference>
<dbReference type="PANTHER" id="PTHR47396">
    <property type="entry name" value="TYPE I RESTRICTION ENZYME ECOKI R PROTEIN"/>
    <property type="match status" value="1"/>
</dbReference>
<organism evidence="2 3">
    <name type="scientific">Gimesia maris</name>
    <dbReference type="NCBI Taxonomy" id="122"/>
    <lineage>
        <taxon>Bacteria</taxon>
        <taxon>Pseudomonadati</taxon>
        <taxon>Planctomycetota</taxon>
        <taxon>Planctomycetia</taxon>
        <taxon>Planctomycetales</taxon>
        <taxon>Planctomycetaceae</taxon>
        <taxon>Gimesia</taxon>
    </lineage>
</organism>
<sequence length="787" mass="89502">MNEAETRAELIDPALAAAGWNSIEDALVRREFPITDGRIQIGGRRGKQLIADYVLIYRGCRLAVVEAKSDEKTAADGVAQAKEYAKRLDTQTTFATNGNEIYQICMQTGTEGTVNRFPTPQELWDKTFAESNAWRDKFHRQPLNLGGGLWQPRYYQANAINRVTDAIADEKQRVLLTMATGTGKTAVAFEIAWKLFQTRWNLKRDGTRRPRILFLADRNVLANQAFNAFSAFPEDALVRISPGEIAKKGKVPTNGSIFFTIFQTFMSGPGETAYFGDYPADYFDLIIIDECHRGGASDESSWRDILEYFSPAVQLGLTATPKRKNNVDTYDYFGKPVYEYSLKEGINDGFLTPFRVKRIKTTLDEYIYSPDDEIIQGQVEQNKQYKEEDFNRVIEIREREAYRVKILLEEADQKQKTIIFCKTQLHAAVVRDLINQNKDSNNPDYCARVTADDGILGEQALREFQDNEKTIPTVLTTSQKLSTGVDARNVRNIVLMRPVNDMIEFKQIVGRGTRTFEGKDYFTIYDFVNIFDHFADPEWDGDPIDPDVCENCGSYPCQCEKQPKLCKKCGERPCVCEKEPCAECGEIPCKCVKTVKITLGQGKTRQLKHMTETSFWDADGQPVTAEMFIQQLFGKLPEYYSSEQELRDIWSDPTTRKGLLERLDEAGYSIESLKTLRDLVADPKSDLFDVLEYVSFEVSPITRAERVKAAESVIFESLSPEQREFVEFVLSRYIEDGEEALDQEVLPELLKLKYEAIQDAIAALGSTDNINSTFIDFQKYLYSVLSA</sequence>
<keyword evidence="2" id="KW-0378">Hydrolase</keyword>
<dbReference type="Pfam" id="PF00271">
    <property type="entry name" value="Helicase_C"/>
    <property type="match status" value="1"/>
</dbReference>
<dbReference type="InterPro" id="IPR006935">
    <property type="entry name" value="Helicase/UvrB_N"/>
</dbReference>
<proteinExistence type="predicted"/>
<dbReference type="NCBIfam" id="NF046051">
    <property type="entry name" value="restrict_EcoAI"/>
    <property type="match status" value="1"/>
</dbReference>
<dbReference type="SUPFAM" id="SSF52540">
    <property type="entry name" value="P-loop containing nucleoside triphosphate hydrolases"/>
    <property type="match status" value="2"/>
</dbReference>
<dbReference type="GO" id="GO:0009035">
    <property type="term" value="F:type I site-specific deoxyribonuclease activity"/>
    <property type="evidence" value="ECO:0007669"/>
    <property type="project" value="UniProtKB-EC"/>
</dbReference>
<dbReference type="EMBL" id="CP042910">
    <property type="protein sequence ID" value="QEG15543.1"/>
    <property type="molecule type" value="Genomic_DNA"/>
</dbReference>
<feature type="domain" description="Helicase ATP-binding" evidence="1">
    <location>
        <begin position="165"/>
        <end position="339"/>
    </location>
</feature>
<dbReference type="Pfam" id="PF08463">
    <property type="entry name" value="EcoEI_R_C"/>
    <property type="match status" value="1"/>
</dbReference>
<dbReference type="CDD" id="cd18799">
    <property type="entry name" value="SF2_C_EcoAI-like"/>
    <property type="match status" value="1"/>
</dbReference>
<dbReference type="InterPro" id="IPR013670">
    <property type="entry name" value="EcoEI_R_C_dom"/>
</dbReference>
<dbReference type="InterPro" id="IPR001650">
    <property type="entry name" value="Helicase_C-like"/>
</dbReference>
<dbReference type="Gene3D" id="3.90.1570.30">
    <property type="match status" value="1"/>
</dbReference>
<dbReference type="InterPro" id="IPR050742">
    <property type="entry name" value="Helicase_Restrict-Modif_Enz"/>
</dbReference>
<protein>
    <submittedName>
        <fullName evidence="2">Type-1 restriction enzyme R protein</fullName>
        <ecNumber evidence="2">3.1.21.3</ecNumber>
    </submittedName>
</protein>
<gene>
    <name evidence="2" type="primary">hsdR_1</name>
    <name evidence="2" type="ORF">GmarT_13840</name>
</gene>
<evidence type="ECO:0000259" key="1">
    <source>
        <dbReference type="PROSITE" id="PS51192"/>
    </source>
</evidence>
<accession>A0ABX5YIK0</accession>
<evidence type="ECO:0000313" key="2">
    <source>
        <dbReference type="EMBL" id="QEG15543.1"/>
    </source>
</evidence>
<dbReference type="RefSeq" id="WP_149302495.1">
    <property type="nucleotide sequence ID" value="NZ_CP042910.1"/>
</dbReference>
<dbReference type="EC" id="3.1.21.3" evidence="2"/>
<reference evidence="2 3" key="1">
    <citation type="submission" date="2019-08" db="EMBL/GenBank/DDBJ databases">
        <title>Deep-cultivation of Planctomycetes and their phenomic and genomic characterization uncovers novel biology.</title>
        <authorList>
            <person name="Wiegand S."/>
            <person name="Jogler M."/>
            <person name="Boedeker C."/>
            <person name="Pinto D."/>
            <person name="Vollmers J."/>
            <person name="Rivas-Marin E."/>
            <person name="Kohn T."/>
            <person name="Peeters S.H."/>
            <person name="Heuer A."/>
            <person name="Rast P."/>
            <person name="Oberbeckmann S."/>
            <person name="Bunk B."/>
            <person name="Jeske O."/>
            <person name="Meyerdierks A."/>
            <person name="Storesund J.E."/>
            <person name="Kallscheuer N."/>
            <person name="Luecker S."/>
            <person name="Lage O.M."/>
            <person name="Pohl T."/>
            <person name="Merkel B.J."/>
            <person name="Hornburger P."/>
            <person name="Mueller R.-W."/>
            <person name="Bruemmer F."/>
            <person name="Labrenz M."/>
            <person name="Spormann A.M."/>
            <person name="Op den Camp H."/>
            <person name="Overmann J."/>
            <person name="Amann R."/>
            <person name="Jetten M.S.M."/>
            <person name="Mascher T."/>
            <person name="Medema M.H."/>
            <person name="Devos D.P."/>
            <person name="Kaster A.-K."/>
            <person name="Ovreas L."/>
            <person name="Rohde M."/>
            <person name="Galperin M.Y."/>
            <person name="Jogler C."/>
        </authorList>
    </citation>
    <scope>NUCLEOTIDE SEQUENCE [LARGE SCALE GENOMIC DNA]</scope>
    <source>
        <strain evidence="2 3">DSM 8797</strain>
    </source>
</reference>
<dbReference type="InterPro" id="IPR014001">
    <property type="entry name" value="Helicase_ATP-bd"/>
</dbReference>
<evidence type="ECO:0000313" key="3">
    <source>
        <dbReference type="Proteomes" id="UP000322887"/>
    </source>
</evidence>